<sequence>MDFSLFRSNNTESNYLGTVVEEGIYITFAVWGAEEKYRTCQALPSLSILFLRLCWRLRAYGNDHGFCSLESSISDVQIG</sequence>
<keyword evidence="2" id="KW-1185">Reference proteome</keyword>
<dbReference type="Proteomes" id="UP000018144">
    <property type="component" value="Unassembled WGS sequence"/>
</dbReference>
<reference evidence="1 2" key="1">
    <citation type="journal article" date="2013" name="PLoS Genet.">
        <title>The genome and development-dependent transcriptomes of Pyronema confluens: a window into fungal evolution.</title>
        <authorList>
            <person name="Traeger S."/>
            <person name="Altegoer F."/>
            <person name="Freitag M."/>
            <person name="Gabaldon T."/>
            <person name="Kempken F."/>
            <person name="Kumar A."/>
            <person name="Marcet-Houben M."/>
            <person name="Poggeler S."/>
            <person name="Stajich J.E."/>
            <person name="Nowrousian M."/>
        </authorList>
    </citation>
    <scope>NUCLEOTIDE SEQUENCE [LARGE SCALE GENOMIC DNA]</scope>
    <source>
        <strain evidence="2">CBS 100304</strain>
        <tissue evidence="1">Vegetative mycelium</tissue>
    </source>
</reference>
<gene>
    <name evidence="1" type="ORF">PCON_04671</name>
</gene>
<name>U4KZG7_PYROM</name>
<evidence type="ECO:0000313" key="2">
    <source>
        <dbReference type="Proteomes" id="UP000018144"/>
    </source>
</evidence>
<proteinExistence type="predicted"/>
<accession>U4KZG7</accession>
<evidence type="ECO:0000313" key="1">
    <source>
        <dbReference type="EMBL" id="CCX05084.1"/>
    </source>
</evidence>
<protein>
    <submittedName>
        <fullName evidence="1">Uncharacterized protein</fullName>
    </submittedName>
</protein>
<dbReference type="EMBL" id="HF935234">
    <property type="protein sequence ID" value="CCX05084.1"/>
    <property type="molecule type" value="Genomic_DNA"/>
</dbReference>
<organism evidence="1 2">
    <name type="scientific">Pyronema omphalodes (strain CBS 100304)</name>
    <name type="common">Pyronema confluens</name>
    <dbReference type="NCBI Taxonomy" id="1076935"/>
    <lineage>
        <taxon>Eukaryota</taxon>
        <taxon>Fungi</taxon>
        <taxon>Dikarya</taxon>
        <taxon>Ascomycota</taxon>
        <taxon>Pezizomycotina</taxon>
        <taxon>Pezizomycetes</taxon>
        <taxon>Pezizales</taxon>
        <taxon>Pyronemataceae</taxon>
        <taxon>Pyronema</taxon>
    </lineage>
</organism>
<dbReference type="AlphaFoldDB" id="U4KZG7"/>